<evidence type="ECO:0000259" key="2">
    <source>
        <dbReference type="Pfam" id="PF13581"/>
    </source>
</evidence>
<dbReference type="InterPro" id="IPR003594">
    <property type="entry name" value="HATPase_dom"/>
</dbReference>
<protein>
    <submittedName>
        <fullName evidence="3">Serine/threonine-protein kinase RsbW</fullName>
    </submittedName>
</protein>
<feature type="domain" description="Histidine kinase/HSP90-like ATPase" evidence="2">
    <location>
        <begin position="20"/>
        <end position="138"/>
    </location>
</feature>
<dbReference type="SUPFAM" id="SSF55874">
    <property type="entry name" value="ATPase domain of HSP90 chaperone/DNA topoisomerase II/histidine kinase"/>
    <property type="match status" value="1"/>
</dbReference>
<evidence type="ECO:0000256" key="1">
    <source>
        <dbReference type="ARBA" id="ARBA00022527"/>
    </source>
</evidence>
<dbReference type="PANTHER" id="PTHR35526:SF3">
    <property type="entry name" value="ANTI-SIGMA-F FACTOR RSBW"/>
    <property type="match status" value="1"/>
</dbReference>
<keyword evidence="3" id="KW-0418">Kinase</keyword>
<keyword evidence="1" id="KW-0723">Serine/threonine-protein kinase</keyword>
<dbReference type="AlphaFoldDB" id="A0A1M5A1J5"/>
<sequence length="142" mass="15614">MELQTKEDAVKISLTLPGIPEFVSVARLTLSGIANKMGFTVDAIEDLKVAVSEACTNAMKHGCRIAQDSYNVDYIVNGDRLIIDVCDKGIGFDFEALEAPDFDNPKENGLGLYIIKTLMDEVEVKSLENSGTIVRMIKQLEE</sequence>
<dbReference type="OrthoDB" id="9798941at2"/>
<dbReference type="InterPro" id="IPR036890">
    <property type="entry name" value="HATPase_C_sf"/>
</dbReference>
<dbReference type="GO" id="GO:0004674">
    <property type="term" value="F:protein serine/threonine kinase activity"/>
    <property type="evidence" value="ECO:0007669"/>
    <property type="project" value="UniProtKB-KW"/>
</dbReference>
<organism evidence="3 4">
    <name type="scientific">Alkalibacter saccharofermentans DSM 14828</name>
    <dbReference type="NCBI Taxonomy" id="1120975"/>
    <lineage>
        <taxon>Bacteria</taxon>
        <taxon>Bacillati</taxon>
        <taxon>Bacillota</taxon>
        <taxon>Clostridia</taxon>
        <taxon>Eubacteriales</taxon>
        <taxon>Eubacteriaceae</taxon>
        <taxon>Alkalibacter</taxon>
    </lineage>
</organism>
<evidence type="ECO:0000313" key="3">
    <source>
        <dbReference type="EMBL" id="SHF23796.1"/>
    </source>
</evidence>
<dbReference type="Gene3D" id="3.30.565.10">
    <property type="entry name" value="Histidine kinase-like ATPase, C-terminal domain"/>
    <property type="match status" value="1"/>
</dbReference>
<evidence type="ECO:0000313" key="4">
    <source>
        <dbReference type="Proteomes" id="UP000184251"/>
    </source>
</evidence>
<dbReference type="Pfam" id="PF13581">
    <property type="entry name" value="HATPase_c_2"/>
    <property type="match status" value="1"/>
</dbReference>
<accession>A0A1M5A1J5</accession>
<dbReference type="Proteomes" id="UP000184251">
    <property type="component" value="Unassembled WGS sequence"/>
</dbReference>
<dbReference type="CDD" id="cd16936">
    <property type="entry name" value="HATPase_RsbW-like"/>
    <property type="match status" value="1"/>
</dbReference>
<dbReference type="RefSeq" id="WP_073272124.1">
    <property type="nucleotide sequence ID" value="NZ_FQTU01000022.1"/>
</dbReference>
<proteinExistence type="predicted"/>
<name>A0A1M5A1J5_9FIRM</name>
<dbReference type="PANTHER" id="PTHR35526">
    <property type="entry name" value="ANTI-SIGMA-F FACTOR RSBW-RELATED"/>
    <property type="match status" value="1"/>
</dbReference>
<keyword evidence="3" id="KW-0808">Transferase</keyword>
<dbReference type="InterPro" id="IPR050267">
    <property type="entry name" value="Anti-sigma-factor_SerPK"/>
</dbReference>
<keyword evidence="4" id="KW-1185">Reference proteome</keyword>
<reference evidence="3 4" key="1">
    <citation type="submission" date="2016-11" db="EMBL/GenBank/DDBJ databases">
        <authorList>
            <person name="Jaros S."/>
            <person name="Januszkiewicz K."/>
            <person name="Wedrychowicz H."/>
        </authorList>
    </citation>
    <scope>NUCLEOTIDE SEQUENCE [LARGE SCALE GENOMIC DNA]</scope>
    <source>
        <strain evidence="3 4">DSM 14828</strain>
    </source>
</reference>
<gene>
    <name evidence="3" type="ORF">SAMN02746064_02194</name>
</gene>
<dbReference type="EMBL" id="FQTU01000022">
    <property type="protein sequence ID" value="SHF23796.1"/>
    <property type="molecule type" value="Genomic_DNA"/>
</dbReference>
<dbReference type="STRING" id="1120975.SAMN02746064_02194"/>